<dbReference type="AlphaFoldDB" id="A0A438JDT6"/>
<dbReference type="InterPro" id="IPR027417">
    <property type="entry name" value="P-loop_NTPase"/>
</dbReference>
<keyword evidence="2" id="KW-0677">Repeat</keyword>
<name>A0A438JDT6_VITVI</name>
<dbReference type="GO" id="GO:0006952">
    <property type="term" value="P:defense response"/>
    <property type="evidence" value="ECO:0007669"/>
    <property type="project" value="InterPro"/>
</dbReference>
<dbReference type="GO" id="GO:0007165">
    <property type="term" value="P:signal transduction"/>
    <property type="evidence" value="ECO:0007669"/>
    <property type="project" value="InterPro"/>
</dbReference>
<evidence type="ECO:0000313" key="5">
    <source>
        <dbReference type="EMBL" id="RVX07115.1"/>
    </source>
</evidence>
<dbReference type="PANTHER" id="PTHR11017:SF570">
    <property type="entry name" value="DISEASE RESISTANCE PROTEIN (TIR-NBS CLASS)-RELATED"/>
    <property type="match status" value="1"/>
</dbReference>
<dbReference type="Gene3D" id="3.40.50.300">
    <property type="entry name" value="P-loop containing nucleotide triphosphate hydrolases"/>
    <property type="match status" value="1"/>
</dbReference>
<dbReference type="Pfam" id="PF23286">
    <property type="entry name" value="LRR_13"/>
    <property type="match status" value="1"/>
</dbReference>
<keyword evidence="1" id="KW-0433">Leucine-rich repeat</keyword>
<evidence type="ECO:0000256" key="2">
    <source>
        <dbReference type="ARBA" id="ARBA00022737"/>
    </source>
</evidence>
<keyword evidence="3" id="KW-0611">Plant defense</keyword>
<dbReference type="SUPFAM" id="SSF52200">
    <property type="entry name" value="Toll/Interleukin receptor TIR domain"/>
    <property type="match status" value="1"/>
</dbReference>
<evidence type="ECO:0000256" key="1">
    <source>
        <dbReference type="ARBA" id="ARBA00022614"/>
    </source>
</evidence>
<organism evidence="5 6">
    <name type="scientific">Vitis vinifera</name>
    <name type="common">Grape</name>
    <dbReference type="NCBI Taxonomy" id="29760"/>
    <lineage>
        <taxon>Eukaryota</taxon>
        <taxon>Viridiplantae</taxon>
        <taxon>Streptophyta</taxon>
        <taxon>Embryophyta</taxon>
        <taxon>Tracheophyta</taxon>
        <taxon>Spermatophyta</taxon>
        <taxon>Magnoliopsida</taxon>
        <taxon>eudicotyledons</taxon>
        <taxon>Gunneridae</taxon>
        <taxon>Pentapetalae</taxon>
        <taxon>rosids</taxon>
        <taxon>Vitales</taxon>
        <taxon>Vitaceae</taxon>
        <taxon>Viteae</taxon>
        <taxon>Vitis</taxon>
    </lineage>
</organism>
<dbReference type="InterPro" id="IPR032675">
    <property type="entry name" value="LRR_dom_sf"/>
</dbReference>
<dbReference type="SUPFAM" id="SSF52540">
    <property type="entry name" value="P-loop containing nucleoside triphosphate hydrolases"/>
    <property type="match status" value="1"/>
</dbReference>
<dbReference type="InterPro" id="IPR035897">
    <property type="entry name" value="Toll_tir_struct_dom_sf"/>
</dbReference>
<evidence type="ECO:0000259" key="4">
    <source>
        <dbReference type="PROSITE" id="PS50104"/>
    </source>
</evidence>
<dbReference type="PROSITE" id="PS50104">
    <property type="entry name" value="TIR"/>
    <property type="match status" value="1"/>
</dbReference>
<dbReference type="InterPro" id="IPR044974">
    <property type="entry name" value="Disease_R_plants"/>
</dbReference>
<dbReference type="InterPro" id="IPR000157">
    <property type="entry name" value="TIR_dom"/>
</dbReference>
<reference evidence="5 6" key="1">
    <citation type="journal article" date="2018" name="PLoS Genet.">
        <title>Population sequencing reveals clonal diversity and ancestral inbreeding in the grapevine cultivar Chardonnay.</title>
        <authorList>
            <person name="Roach M.J."/>
            <person name="Johnson D.L."/>
            <person name="Bohlmann J."/>
            <person name="van Vuuren H.J."/>
            <person name="Jones S.J."/>
            <person name="Pretorius I.S."/>
            <person name="Schmidt S.A."/>
            <person name="Borneman A.R."/>
        </authorList>
    </citation>
    <scope>NUCLEOTIDE SEQUENCE [LARGE SCALE GENOMIC DNA]</scope>
    <source>
        <strain evidence="6">cv. Chardonnay</strain>
        <tissue evidence="5">Leaf</tissue>
    </source>
</reference>
<dbReference type="Gene3D" id="3.80.10.10">
    <property type="entry name" value="Ribonuclease Inhibitor"/>
    <property type="match status" value="2"/>
</dbReference>
<evidence type="ECO:0000313" key="6">
    <source>
        <dbReference type="Proteomes" id="UP000288805"/>
    </source>
</evidence>
<dbReference type="InterPro" id="IPR002182">
    <property type="entry name" value="NB-ARC"/>
</dbReference>
<dbReference type="SUPFAM" id="SSF52058">
    <property type="entry name" value="L domain-like"/>
    <property type="match status" value="1"/>
</dbReference>
<dbReference type="EMBL" id="QGNW01000048">
    <property type="protein sequence ID" value="RVX07115.1"/>
    <property type="molecule type" value="Genomic_DNA"/>
</dbReference>
<sequence>MAFANPQSQRASFSSISTPGWNYDVFLSFMGEDDCPSCAGWRPEAHVIEEITSTVWKSLNREFLHVEKNLVGMDRRRASSTCTSIGSWDYEAFFNFKGEDTRYNFTDHLYAALYQKGIRTFRLDEIRDSSEVDYIKDITHVIWMRFSHKLLHVDKNLIGMDYHLEEMEEIFPQMMDSISNDVRMVGIYGLRGIGKTTIAKVLYNLIVAQFMITTFIANVREDSKSQGLLHLQKQLLHYILPRGKNFISTVDERIHMIKDRLCFKKVLLVLDDVDDLNQLEALAGDHNWFGLGNRIIVTTRDKHLLETVRQSESELHKLEREPNQEIQCVLKRSYDELDCTQQQIFLDVACFFNGEDKDSVTRILEACNFYAESGIRVLGDKCTCLISIVDNKIWMHDLLQQMGQDIVGQEFPKEPGKWSRLCYPEVNLRLLKIYSDHEFASMGEHSKVKLSKDFEFPSYELRYLCWQGYPLESLPSSFYAEDLVELDMCYSSLKQLWESDMLLEKLNTIRLSCCQRLIEIPDISVSAPNLEKLTLDGCSSLVKVHPSIGKLSKLILLNLKNCKKLSSFPSIINMEALEILNLSGCSVLKKFPDIQGNMEHLLELYLASTAIKELPSSIEHLTGLVLLDLKRCKILRVFPQVSEMENLKELLLDGTSIEGLPSSIDRLKGLVLLNLRNCKNLVSLPKGMCTLTSLETLIVSGCSQLNNLPKNLGTLQHLAQLHADGTAITQPPDSIVLLRNLKVLIYPGCKRLAPTSLGSLFSFWLLHRNSSNGIGLRLPSDLSRNDFLSIPAGISELTSLKDLRLEQYQSLTEIPTLRPSVRDIHPHNCTALLPGSSSVSTLEGLQVLFYNCSKSVEDQFCGDKRNELQRFPHNYVSSTASVSSVTTSPVLMQKLFENIAFSIVFPGSGIPEWIWHQNVGSSIKIELPTD</sequence>
<evidence type="ECO:0000256" key="3">
    <source>
        <dbReference type="ARBA" id="ARBA00022821"/>
    </source>
</evidence>
<dbReference type="Gene3D" id="3.40.50.10140">
    <property type="entry name" value="Toll/interleukin-1 receptor homology (TIR) domain"/>
    <property type="match status" value="1"/>
</dbReference>
<dbReference type="Pfam" id="PF00931">
    <property type="entry name" value="NB-ARC"/>
    <property type="match status" value="1"/>
</dbReference>
<dbReference type="Pfam" id="PF23282">
    <property type="entry name" value="WHD_ROQ1"/>
    <property type="match status" value="1"/>
</dbReference>
<dbReference type="InterPro" id="IPR058192">
    <property type="entry name" value="WHD_ROQ1-like"/>
</dbReference>
<feature type="domain" description="TIR" evidence="4">
    <location>
        <begin position="88"/>
        <end position="223"/>
    </location>
</feature>
<dbReference type="GO" id="GO:0043531">
    <property type="term" value="F:ADP binding"/>
    <property type="evidence" value="ECO:0007669"/>
    <property type="project" value="InterPro"/>
</dbReference>
<dbReference type="InterPro" id="IPR058546">
    <property type="entry name" value="RPS4B/Roq1-like_LRR"/>
</dbReference>
<dbReference type="PANTHER" id="PTHR11017">
    <property type="entry name" value="LEUCINE-RICH REPEAT-CONTAINING PROTEIN"/>
    <property type="match status" value="1"/>
</dbReference>
<dbReference type="PRINTS" id="PR00364">
    <property type="entry name" value="DISEASERSIST"/>
</dbReference>
<accession>A0A438JDT6</accession>
<dbReference type="Pfam" id="PF01582">
    <property type="entry name" value="TIR"/>
    <property type="match status" value="1"/>
</dbReference>
<comment type="caution">
    <text evidence="5">The sequence shown here is derived from an EMBL/GenBank/DDBJ whole genome shotgun (WGS) entry which is preliminary data.</text>
</comment>
<dbReference type="Proteomes" id="UP000288805">
    <property type="component" value="Unassembled WGS sequence"/>
</dbReference>
<protein>
    <submittedName>
        <fullName evidence="5">Putative WRKY transcription factor 19</fullName>
    </submittedName>
</protein>
<proteinExistence type="predicted"/>
<gene>
    <name evidence="5" type="primary">WRKY19_11</name>
    <name evidence="5" type="ORF">CK203_030559</name>
</gene>